<dbReference type="PANTHER" id="PTHR23113">
    <property type="entry name" value="GUANINE NUCLEOTIDE EXCHANGE FACTOR"/>
    <property type="match status" value="1"/>
</dbReference>
<feature type="domain" description="Ras-GEF" evidence="3">
    <location>
        <begin position="1"/>
        <end position="126"/>
    </location>
</feature>
<evidence type="ECO:0000313" key="4">
    <source>
        <dbReference type="EMBL" id="CAF4424323.1"/>
    </source>
</evidence>
<dbReference type="AlphaFoldDB" id="A0A820QRB2"/>
<keyword evidence="1 2" id="KW-0344">Guanine-nucleotide releasing factor</keyword>
<dbReference type="EMBL" id="CAJOAY010031222">
    <property type="protein sequence ID" value="CAF4424323.1"/>
    <property type="molecule type" value="Genomic_DNA"/>
</dbReference>
<dbReference type="InterPro" id="IPR001895">
    <property type="entry name" value="RASGEF_cat_dom"/>
</dbReference>
<name>A0A820QRB2_9BILA</name>
<accession>A0A820QRB2</accession>
<feature type="non-terminal residue" evidence="4">
    <location>
        <position position="1"/>
    </location>
</feature>
<dbReference type="PROSITE" id="PS50009">
    <property type="entry name" value="RASGEF_CAT"/>
    <property type="match status" value="1"/>
</dbReference>
<comment type="caution">
    <text evidence="4">The sequence shown here is derived from an EMBL/GenBank/DDBJ whole genome shotgun (WGS) entry which is preliminary data.</text>
</comment>
<dbReference type="Proteomes" id="UP000663881">
    <property type="component" value="Unassembled WGS sequence"/>
</dbReference>
<dbReference type="GO" id="GO:0005886">
    <property type="term" value="C:plasma membrane"/>
    <property type="evidence" value="ECO:0007669"/>
    <property type="project" value="TreeGrafter"/>
</dbReference>
<dbReference type="Pfam" id="PF00617">
    <property type="entry name" value="RasGEF"/>
    <property type="match status" value="1"/>
</dbReference>
<sequence>SLTMGKTNNNRRGLNSNYPLSTADKTIEQFNAVTYRVISTVLKENNEHLRARIIEKWIDIAHECRQLKNFSSLTAILNGLQSGCIYRLNTAWSRVDSSQNSIFDELKSIFGSCGANRQQARAILDK</sequence>
<dbReference type="InterPro" id="IPR008937">
    <property type="entry name" value="Ras-like_GEF"/>
</dbReference>
<proteinExistence type="predicted"/>
<dbReference type="PANTHER" id="PTHR23113:SF312">
    <property type="entry name" value="RAL GUANINE NUCLEOTIDE DISSOCIATION STIMULATOR-LIKE, ISOFORM E"/>
    <property type="match status" value="1"/>
</dbReference>
<protein>
    <recommendedName>
        <fullName evidence="3">Ras-GEF domain-containing protein</fullName>
    </recommendedName>
</protein>
<dbReference type="GO" id="GO:0007265">
    <property type="term" value="P:Ras protein signal transduction"/>
    <property type="evidence" value="ECO:0007669"/>
    <property type="project" value="TreeGrafter"/>
</dbReference>
<dbReference type="GO" id="GO:0005085">
    <property type="term" value="F:guanyl-nucleotide exchange factor activity"/>
    <property type="evidence" value="ECO:0007669"/>
    <property type="project" value="UniProtKB-KW"/>
</dbReference>
<reference evidence="4" key="1">
    <citation type="submission" date="2021-02" db="EMBL/GenBank/DDBJ databases">
        <authorList>
            <person name="Nowell W R."/>
        </authorList>
    </citation>
    <scope>NUCLEOTIDE SEQUENCE</scope>
</reference>
<evidence type="ECO:0000313" key="5">
    <source>
        <dbReference type="Proteomes" id="UP000663881"/>
    </source>
</evidence>
<gene>
    <name evidence="4" type="ORF">OKA104_LOCUS52712</name>
</gene>
<dbReference type="InterPro" id="IPR036964">
    <property type="entry name" value="RASGEF_cat_dom_sf"/>
</dbReference>
<organism evidence="4 5">
    <name type="scientific">Adineta steineri</name>
    <dbReference type="NCBI Taxonomy" id="433720"/>
    <lineage>
        <taxon>Eukaryota</taxon>
        <taxon>Metazoa</taxon>
        <taxon>Spiralia</taxon>
        <taxon>Gnathifera</taxon>
        <taxon>Rotifera</taxon>
        <taxon>Eurotatoria</taxon>
        <taxon>Bdelloidea</taxon>
        <taxon>Adinetida</taxon>
        <taxon>Adinetidae</taxon>
        <taxon>Adineta</taxon>
    </lineage>
</organism>
<dbReference type="SUPFAM" id="SSF48366">
    <property type="entry name" value="Ras GEF"/>
    <property type="match status" value="1"/>
</dbReference>
<evidence type="ECO:0000259" key="3">
    <source>
        <dbReference type="PROSITE" id="PS50009"/>
    </source>
</evidence>
<dbReference type="Gene3D" id="1.10.840.10">
    <property type="entry name" value="Ras guanine-nucleotide exchange factors catalytic domain"/>
    <property type="match status" value="1"/>
</dbReference>
<dbReference type="InterPro" id="IPR023578">
    <property type="entry name" value="Ras_GEF_dom_sf"/>
</dbReference>
<evidence type="ECO:0000256" key="1">
    <source>
        <dbReference type="ARBA" id="ARBA00022658"/>
    </source>
</evidence>
<evidence type="ECO:0000256" key="2">
    <source>
        <dbReference type="PROSITE-ProRule" id="PRU00168"/>
    </source>
</evidence>
<feature type="non-terminal residue" evidence="4">
    <location>
        <position position="126"/>
    </location>
</feature>